<feature type="domain" description="HTH tetR-type" evidence="5">
    <location>
        <begin position="12"/>
        <end position="72"/>
    </location>
</feature>
<keyword evidence="7" id="KW-1185">Reference proteome</keyword>
<protein>
    <submittedName>
        <fullName evidence="6">TetR/AcrR family transcriptional regulator</fullName>
    </submittedName>
</protein>
<accession>A0A5J6L4C8</accession>
<gene>
    <name evidence="6" type="ORF">F6J85_10390</name>
</gene>
<evidence type="ECO:0000313" key="6">
    <source>
        <dbReference type="EMBL" id="QEW03469.1"/>
    </source>
</evidence>
<evidence type="ECO:0000313" key="7">
    <source>
        <dbReference type="Proteomes" id="UP000325516"/>
    </source>
</evidence>
<evidence type="ECO:0000256" key="4">
    <source>
        <dbReference type="PROSITE-ProRule" id="PRU00335"/>
    </source>
</evidence>
<dbReference type="PANTHER" id="PTHR30055:SF220">
    <property type="entry name" value="TETR-FAMILY REGULATORY PROTEIN"/>
    <property type="match status" value="1"/>
</dbReference>
<dbReference type="KEGG" id="mlz:F6J85_10390"/>
<dbReference type="Proteomes" id="UP000325516">
    <property type="component" value="Chromosome"/>
</dbReference>
<keyword evidence="3" id="KW-0804">Transcription</keyword>
<dbReference type="SUPFAM" id="SSF48498">
    <property type="entry name" value="Tetracyclin repressor-like, C-terminal domain"/>
    <property type="match status" value="1"/>
</dbReference>
<evidence type="ECO:0000256" key="1">
    <source>
        <dbReference type="ARBA" id="ARBA00023015"/>
    </source>
</evidence>
<evidence type="ECO:0000256" key="2">
    <source>
        <dbReference type="ARBA" id="ARBA00023125"/>
    </source>
</evidence>
<dbReference type="RefSeq" id="WP_150924915.1">
    <property type="nucleotide sequence ID" value="NZ_CP044232.1"/>
</dbReference>
<keyword evidence="1" id="KW-0805">Transcription regulation</keyword>
<reference evidence="7" key="1">
    <citation type="submission" date="2019-09" db="EMBL/GenBank/DDBJ databases">
        <title>Mumia zhuanghuii sp. nov. isolated from the intestinal contents of plateau pika (Ochotona curzoniae) in the Qinghai-Tibet plateau of China.</title>
        <authorList>
            <person name="Tian Z."/>
        </authorList>
    </citation>
    <scope>NUCLEOTIDE SEQUENCE [LARGE SCALE GENOMIC DNA]</scope>
    <source>
        <strain evidence="7">L-031</strain>
    </source>
</reference>
<organism evidence="6 7">
    <name type="scientific">Microbacterium lushaniae</name>
    <dbReference type="NCBI Taxonomy" id="2614639"/>
    <lineage>
        <taxon>Bacteria</taxon>
        <taxon>Bacillati</taxon>
        <taxon>Actinomycetota</taxon>
        <taxon>Actinomycetes</taxon>
        <taxon>Micrococcales</taxon>
        <taxon>Microbacteriaceae</taxon>
        <taxon>Microbacterium</taxon>
    </lineage>
</organism>
<keyword evidence="2 4" id="KW-0238">DNA-binding</keyword>
<sequence length="230" mass="24551">MTSVKTRAYHHGDLRRALIEEGFRAARSGGPDAVTLREVTRAVGVSPNAAYRHFADRGELVRAAAAQAQLALAQAISDRLETMPAGLPAHDASVERLRLLGLGYIDFARRERGWFELAFTVHDQTPSDAIVTLDDEVVEPFRLLLDALDGMVAAGALAPEHRPHAEWACWSAVHGFADIAVHGPLQWQPPAVVDALAEVVVEAAITGVRRAPSPSAVSASRSAGTDGTSL</sequence>
<feature type="DNA-binding region" description="H-T-H motif" evidence="4">
    <location>
        <begin position="35"/>
        <end position="54"/>
    </location>
</feature>
<dbReference type="GO" id="GO:0000976">
    <property type="term" value="F:transcription cis-regulatory region binding"/>
    <property type="evidence" value="ECO:0007669"/>
    <property type="project" value="TreeGrafter"/>
</dbReference>
<dbReference type="InterPro" id="IPR036271">
    <property type="entry name" value="Tet_transcr_reg_TetR-rel_C_sf"/>
</dbReference>
<dbReference type="InterPro" id="IPR025996">
    <property type="entry name" value="MT1864/Rv1816-like_C"/>
</dbReference>
<dbReference type="PANTHER" id="PTHR30055">
    <property type="entry name" value="HTH-TYPE TRANSCRIPTIONAL REGULATOR RUTR"/>
    <property type="match status" value="1"/>
</dbReference>
<proteinExistence type="predicted"/>
<dbReference type="SUPFAM" id="SSF46689">
    <property type="entry name" value="Homeodomain-like"/>
    <property type="match status" value="1"/>
</dbReference>
<dbReference type="GO" id="GO:0003700">
    <property type="term" value="F:DNA-binding transcription factor activity"/>
    <property type="evidence" value="ECO:0007669"/>
    <property type="project" value="TreeGrafter"/>
</dbReference>
<evidence type="ECO:0000259" key="5">
    <source>
        <dbReference type="PROSITE" id="PS50977"/>
    </source>
</evidence>
<dbReference type="EMBL" id="CP044232">
    <property type="protein sequence ID" value="QEW03469.1"/>
    <property type="molecule type" value="Genomic_DNA"/>
</dbReference>
<evidence type="ECO:0000256" key="3">
    <source>
        <dbReference type="ARBA" id="ARBA00023163"/>
    </source>
</evidence>
<dbReference type="PROSITE" id="PS50977">
    <property type="entry name" value="HTH_TETR_2"/>
    <property type="match status" value="1"/>
</dbReference>
<dbReference type="InterPro" id="IPR001647">
    <property type="entry name" value="HTH_TetR"/>
</dbReference>
<name>A0A5J6L4C8_9MICO</name>
<dbReference type="Pfam" id="PF13305">
    <property type="entry name" value="TetR_C_33"/>
    <property type="match status" value="1"/>
</dbReference>
<dbReference type="Pfam" id="PF00440">
    <property type="entry name" value="TetR_N"/>
    <property type="match status" value="1"/>
</dbReference>
<dbReference type="InterPro" id="IPR009057">
    <property type="entry name" value="Homeodomain-like_sf"/>
</dbReference>
<dbReference type="AlphaFoldDB" id="A0A5J6L4C8"/>
<dbReference type="Gene3D" id="1.10.357.10">
    <property type="entry name" value="Tetracycline Repressor, domain 2"/>
    <property type="match status" value="1"/>
</dbReference>
<dbReference type="InterPro" id="IPR050109">
    <property type="entry name" value="HTH-type_TetR-like_transc_reg"/>
</dbReference>